<feature type="transmembrane region" description="Helical" evidence="1">
    <location>
        <begin position="65"/>
        <end position="84"/>
    </location>
</feature>
<accession>A0A1X9YNF2</accession>
<dbReference type="STRING" id="709015.GCA_000472485_00506"/>
<keyword evidence="3" id="KW-1185">Reference proteome</keyword>
<dbReference type="KEGG" id="pact:CA264_02565"/>
<organism evidence="2 3">
    <name type="scientific">Pontibacter actiniarum</name>
    <dbReference type="NCBI Taxonomy" id="323450"/>
    <lineage>
        <taxon>Bacteria</taxon>
        <taxon>Pseudomonadati</taxon>
        <taxon>Bacteroidota</taxon>
        <taxon>Cytophagia</taxon>
        <taxon>Cytophagales</taxon>
        <taxon>Hymenobacteraceae</taxon>
        <taxon>Pontibacter</taxon>
    </lineage>
</organism>
<keyword evidence="1" id="KW-0472">Membrane</keyword>
<name>A0A1X9YNF2_9BACT</name>
<proteinExistence type="predicted"/>
<sequence length="88" mass="9292">MKGAAVVSYVASWVFALAVFVTGLLQLTLVHPVPGVVYLLLSSLYAPPASALLRNRLGFSIPPLVKVILGVILILFTLGVSDLGDMID</sequence>
<evidence type="ECO:0000313" key="2">
    <source>
        <dbReference type="EMBL" id="ARS34413.1"/>
    </source>
</evidence>
<dbReference type="RefSeq" id="WP_025604312.1">
    <property type="nucleotide sequence ID" value="NZ_CP021235.1"/>
</dbReference>
<dbReference type="AlphaFoldDB" id="A0A1X9YNF2"/>
<feature type="transmembrane region" description="Helical" evidence="1">
    <location>
        <begin position="35"/>
        <end position="53"/>
    </location>
</feature>
<gene>
    <name evidence="2" type="ORF">CA264_02565</name>
</gene>
<dbReference type="EMBL" id="CP021235">
    <property type="protein sequence ID" value="ARS34413.1"/>
    <property type="molecule type" value="Genomic_DNA"/>
</dbReference>
<keyword evidence="1" id="KW-0812">Transmembrane</keyword>
<dbReference type="Proteomes" id="UP000266292">
    <property type="component" value="Chromosome"/>
</dbReference>
<keyword evidence="1" id="KW-1133">Transmembrane helix</keyword>
<reference evidence="3" key="1">
    <citation type="submission" date="2017-05" db="EMBL/GenBank/DDBJ databases">
        <authorList>
            <person name="Ray J."/>
            <person name="Price M."/>
            <person name="Deutschbauer A."/>
        </authorList>
    </citation>
    <scope>NUCLEOTIDE SEQUENCE [LARGE SCALE GENOMIC DNA]</scope>
    <source>
        <strain evidence="3">DSM 19842</strain>
    </source>
</reference>
<dbReference type="OrthoDB" id="1453199at2"/>
<protein>
    <submittedName>
        <fullName evidence="2">Uncharacterized protein</fullName>
    </submittedName>
</protein>
<feature type="transmembrane region" description="Helical" evidence="1">
    <location>
        <begin position="7"/>
        <end position="29"/>
    </location>
</feature>
<evidence type="ECO:0000256" key="1">
    <source>
        <dbReference type="SAM" id="Phobius"/>
    </source>
</evidence>
<evidence type="ECO:0000313" key="3">
    <source>
        <dbReference type="Proteomes" id="UP000266292"/>
    </source>
</evidence>